<reference evidence="1" key="1">
    <citation type="submission" date="2018-02" db="EMBL/GenBank/DDBJ databases">
        <title>Rhizophora mucronata_Transcriptome.</title>
        <authorList>
            <person name="Meera S.P."/>
            <person name="Sreeshan A."/>
            <person name="Augustine A."/>
        </authorList>
    </citation>
    <scope>NUCLEOTIDE SEQUENCE</scope>
    <source>
        <tissue evidence="1">Leaf</tissue>
    </source>
</reference>
<accession>A0A2P2PG32</accession>
<dbReference type="EMBL" id="GGEC01073202">
    <property type="protein sequence ID" value="MBX53686.1"/>
    <property type="molecule type" value="Transcribed_RNA"/>
</dbReference>
<evidence type="ECO:0000313" key="1">
    <source>
        <dbReference type="EMBL" id="MBX53686.1"/>
    </source>
</evidence>
<proteinExistence type="predicted"/>
<sequence length="26" mass="2921">MSCRDEWILALSLAYEPLNLPNLGVC</sequence>
<protein>
    <submittedName>
        <fullName evidence="1">Uncharacterized protein</fullName>
    </submittedName>
</protein>
<name>A0A2P2PG32_RHIMU</name>
<dbReference type="AlphaFoldDB" id="A0A2P2PG32"/>
<organism evidence="1">
    <name type="scientific">Rhizophora mucronata</name>
    <name type="common">Asiatic mangrove</name>
    <dbReference type="NCBI Taxonomy" id="61149"/>
    <lineage>
        <taxon>Eukaryota</taxon>
        <taxon>Viridiplantae</taxon>
        <taxon>Streptophyta</taxon>
        <taxon>Embryophyta</taxon>
        <taxon>Tracheophyta</taxon>
        <taxon>Spermatophyta</taxon>
        <taxon>Magnoliopsida</taxon>
        <taxon>eudicotyledons</taxon>
        <taxon>Gunneridae</taxon>
        <taxon>Pentapetalae</taxon>
        <taxon>rosids</taxon>
        <taxon>fabids</taxon>
        <taxon>Malpighiales</taxon>
        <taxon>Rhizophoraceae</taxon>
        <taxon>Rhizophora</taxon>
    </lineage>
</organism>